<protein>
    <recommendedName>
        <fullName evidence="1">LRAT domain-containing protein</fullName>
    </recommendedName>
</protein>
<organism evidence="2 3">
    <name type="scientific">Neogobius melanostomus</name>
    <name type="common">round goby</name>
    <dbReference type="NCBI Taxonomy" id="47308"/>
    <lineage>
        <taxon>Eukaryota</taxon>
        <taxon>Metazoa</taxon>
        <taxon>Chordata</taxon>
        <taxon>Craniata</taxon>
        <taxon>Vertebrata</taxon>
        <taxon>Euteleostomi</taxon>
        <taxon>Actinopterygii</taxon>
        <taxon>Neopterygii</taxon>
        <taxon>Teleostei</taxon>
        <taxon>Neoteleostei</taxon>
        <taxon>Acanthomorphata</taxon>
        <taxon>Gobiaria</taxon>
        <taxon>Gobiiformes</taxon>
        <taxon>Gobioidei</taxon>
        <taxon>Gobiidae</taxon>
        <taxon>Benthophilinae</taxon>
        <taxon>Neogobiini</taxon>
        <taxon>Neogobius</taxon>
    </lineage>
</organism>
<reference evidence="2" key="2">
    <citation type="submission" date="2025-09" db="UniProtKB">
        <authorList>
            <consortium name="Ensembl"/>
        </authorList>
    </citation>
    <scope>IDENTIFICATION</scope>
</reference>
<sequence>YSIQISNSELSNALKVTVLGGGKKETCYNYGDIIGFQREKLPGGNIRFKFMHFGIYIDKLRFEEYGQKEGDNLFHITGPIYYDNGIFQKFSGCVFGKIENEIKNENKITEKKFNYLDGLPTTIKNVMAGPEDKFTERILSKLPKCQNWDALQNNCEHLATYIRYGVSISLQQHNALQSILQKLLLRPTPFEQNFNCSHKQIN</sequence>
<dbReference type="AlphaFoldDB" id="A0A8C6SNK1"/>
<dbReference type="InterPro" id="IPR007053">
    <property type="entry name" value="LRAT_dom"/>
</dbReference>
<evidence type="ECO:0000313" key="3">
    <source>
        <dbReference type="Proteomes" id="UP000694523"/>
    </source>
</evidence>
<feature type="domain" description="LRAT" evidence="1">
    <location>
        <begin position="42"/>
        <end position="171"/>
    </location>
</feature>
<dbReference type="Gene3D" id="3.90.1720.10">
    <property type="entry name" value="endopeptidase domain like (from Nostoc punctiforme)"/>
    <property type="match status" value="1"/>
</dbReference>
<dbReference type="Proteomes" id="UP000694523">
    <property type="component" value="Unplaced"/>
</dbReference>
<proteinExistence type="predicted"/>
<dbReference type="Pfam" id="PF04970">
    <property type="entry name" value="LRAT"/>
    <property type="match status" value="1"/>
</dbReference>
<reference evidence="2" key="1">
    <citation type="submission" date="2025-08" db="UniProtKB">
        <authorList>
            <consortium name="Ensembl"/>
        </authorList>
    </citation>
    <scope>IDENTIFICATION</scope>
</reference>
<dbReference type="PROSITE" id="PS51934">
    <property type="entry name" value="LRAT"/>
    <property type="match status" value="1"/>
</dbReference>
<evidence type="ECO:0000313" key="2">
    <source>
        <dbReference type="Ensembl" id="ENSNMLP00000008851.1"/>
    </source>
</evidence>
<evidence type="ECO:0000259" key="1">
    <source>
        <dbReference type="PROSITE" id="PS51934"/>
    </source>
</evidence>
<keyword evidence="3" id="KW-1185">Reference proteome</keyword>
<accession>A0A8C6SNK1</accession>
<dbReference type="Ensembl" id="ENSNMLT00000010037.1">
    <property type="protein sequence ID" value="ENSNMLP00000008851.1"/>
    <property type="gene ID" value="ENSNMLG00000006223.1"/>
</dbReference>
<name>A0A8C6SNK1_9GOBI</name>